<accession>A0A2N9W087</accession>
<dbReference type="InterPro" id="IPR012677">
    <property type="entry name" value="Nucleotide-bd_a/b_plait_sf"/>
</dbReference>
<evidence type="ECO:0000256" key="3">
    <source>
        <dbReference type="ARBA" id="ARBA00022806"/>
    </source>
</evidence>
<dbReference type="EMBL" id="MZMT01000023">
    <property type="protein sequence ID" value="PIO45155.1"/>
    <property type="molecule type" value="Genomic_DNA"/>
</dbReference>
<dbReference type="GO" id="GO:0016787">
    <property type="term" value="F:hydrolase activity"/>
    <property type="evidence" value="ECO:0007669"/>
    <property type="project" value="UniProtKB-KW"/>
</dbReference>
<feature type="region of interest" description="Disordered" evidence="7">
    <location>
        <begin position="543"/>
        <end position="646"/>
    </location>
</feature>
<evidence type="ECO:0000259" key="9">
    <source>
        <dbReference type="PROSITE" id="PS51194"/>
    </source>
</evidence>
<organism evidence="10 11">
    <name type="scientific">Phyllobacterium zundukense</name>
    <dbReference type="NCBI Taxonomy" id="1867719"/>
    <lineage>
        <taxon>Bacteria</taxon>
        <taxon>Pseudomonadati</taxon>
        <taxon>Pseudomonadota</taxon>
        <taxon>Alphaproteobacteria</taxon>
        <taxon>Hyphomicrobiales</taxon>
        <taxon>Phyllobacteriaceae</taxon>
        <taxon>Phyllobacterium</taxon>
    </lineage>
</organism>
<dbReference type="InterPro" id="IPR050079">
    <property type="entry name" value="DEAD_box_RNA_helicase"/>
</dbReference>
<dbReference type="AlphaFoldDB" id="A0A2N9W087"/>
<comment type="similarity">
    <text evidence="5 6">Belongs to the DEAD box helicase family.</text>
</comment>
<dbReference type="InterPro" id="IPR001650">
    <property type="entry name" value="Helicase_C-like"/>
</dbReference>
<dbReference type="PROSITE" id="PS51192">
    <property type="entry name" value="HELICASE_ATP_BIND_1"/>
    <property type="match status" value="1"/>
</dbReference>
<gene>
    <name evidence="10" type="ORF">B5P45_08925</name>
</gene>
<dbReference type="Pfam" id="PF03880">
    <property type="entry name" value="DbpA"/>
    <property type="match status" value="1"/>
</dbReference>
<dbReference type="KEGG" id="pht:BLM14_02235"/>
<dbReference type="SMART" id="SM00487">
    <property type="entry name" value="DEXDc"/>
    <property type="match status" value="1"/>
</dbReference>
<dbReference type="CDD" id="cd00268">
    <property type="entry name" value="DEADc"/>
    <property type="match status" value="1"/>
</dbReference>
<evidence type="ECO:0000256" key="1">
    <source>
        <dbReference type="ARBA" id="ARBA00022741"/>
    </source>
</evidence>
<dbReference type="CDD" id="cd18787">
    <property type="entry name" value="SF2_C_DEAD"/>
    <property type="match status" value="1"/>
</dbReference>
<dbReference type="InterPro" id="IPR014001">
    <property type="entry name" value="Helicase_ATP-bd"/>
</dbReference>
<dbReference type="OrthoDB" id="9805696at2"/>
<dbReference type="PROSITE" id="PS51194">
    <property type="entry name" value="HELICASE_CTER"/>
    <property type="match status" value="1"/>
</dbReference>
<proteinExistence type="inferred from homology"/>
<dbReference type="Pfam" id="PF00270">
    <property type="entry name" value="DEAD"/>
    <property type="match status" value="1"/>
</dbReference>
<evidence type="ECO:0000313" key="11">
    <source>
        <dbReference type="Proteomes" id="UP000232163"/>
    </source>
</evidence>
<reference evidence="10 11" key="1">
    <citation type="journal article" date="2017" name="Int J Environ Stud">
        <title>Does the Miocene-Pliocene relict legume Oxytropis triphylla form nitrogen-fixing nodules with a combination of bacterial strains?</title>
        <authorList>
            <person name="Safronova V."/>
            <person name="Belimov A."/>
            <person name="Sazanova A."/>
            <person name="Kuznetsova I."/>
            <person name="Popova J."/>
            <person name="Andronov E."/>
            <person name="Verkhozina A."/>
            <person name="Tikhonovich I."/>
        </authorList>
    </citation>
    <scope>NUCLEOTIDE SEQUENCE [LARGE SCALE GENOMIC DNA]</scope>
    <source>
        <strain evidence="10 11">Tri-38</strain>
    </source>
</reference>
<feature type="compositionally biased region" description="Basic and acidic residues" evidence="7">
    <location>
        <begin position="559"/>
        <end position="594"/>
    </location>
</feature>
<sequence>MTIFDSIAPALSGALAARGYETLTPVQTAVLAPEADGADLLVSAQTGSGKTVAFGIAIAPTLLDGAERFTSIGAPYALVIAPTRELALQVRRELEWLYEPTGARIASCVGGMDMTKERRALSQGAHIVVGTPGRLRDHITRGSLDMKELRAVVLDEADEMLDLGFREDLEFILGEAPKDRRTLMFSATVPKPIAMLAKQFQKDALRITATSDREQHSDIEYHIMPVAPRERENAIINSLLFYDAQNTIIFGSTREAVKHLTSRLSNRGFSVVSLSGELSQAERTNALQAMRDGRARVCVATDVAARGIDLPNLDLVIHADLPNNSETLLHRSGRTGRAGRKGICVLIVPPSRRRTAERLLQGAKLATTMVPPPDADAINKRNHDRILNDPSLTEVMTEEEGDYVRELLGMHSAEQIAAAYLRQQMAARPAPEELSNTPSHVLEPMRDSGRKGSFDDRPGRGERAPRSERFEQFESGAWFSLSVGRKQRAEPRWLLPLICKAGDITKTDVGSIKILETETRFEITASKADAFMARIKQYGSGEKGVNITRSEGAGPSSPRRSEGGDFKPKKNFGEKREYDDRKPRSYDDKPKSDWAAKPAKAKPEGWTTEKPEKPKKTPKERKPGELHGFDKYKAKKAKKAAAGGAE</sequence>
<dbReference type="InterPro" id="IPR005580">
    <property type="entry name" value="DbpA/CsdA_RNA-bd_dom"/>
</dbReference>
<keyword evidence="4 6" id="KW-0067">ATP-binding</keyword>
<dbReference type="SMART" id="SM00490">
    <property type="entry name" value="HELICc"/>
    <property type="match status" value="1"/>
</dbReference>
<keyword evidence="1 6" id="KW-0547">Nucleotide-binding</keyword>
<keyword evidence="3 6" id="KW-0347">Helicase</keyword>
<dbReference type="GO" id="GO:0003724">
    <property type="term" value="F:RNA helicase activity"/>
    <property type="evidence" value="ECO:0007669"/>
    <property type="project" value="TreeGrafter"/>
</dbReference>
<protein>
    <submittedName>
        <fullName evidence="10">Helicase</fullName>
    </submittedName>
</protein>
<dbReference type="Proteomes" id="UP000232163">
    <property type="component" value="Unassembled WGS sequence"/>
</dbReference>
<evidence type="ECO:0000256" key="4">
    <source>
        <dbReference type="ARBA" id="ARBA00022840"/>
    </source>
</evidence>
<dbReference type="InterPro" id="IPR044742">
    <property type="entry name" value="DEAD/DEAH_RhlB"/>
</dbReference>
<dbReference type="CDD" id="cd12252">
    <property type="entry name" value="RRM_DbpA"/>
    <property type="match status" value="1"/>
</dbReference>
<evidence type="ECO:0000259" key="8">
    <source>
        <dbReference type="PROSITE" id="PS51192"/>
    </source>
</evidence>
<feature type="compositionally biased region" description="Basic and acidic residues" evidence="7">
    <location>
        <begin position="443"/>
        <end position="469"/>
    </location>
</feature>
<evidence type="ECO:0000256" key="2">
    <source>
        <dbReference type="ARBA" id="ARBA00022801"/>
    </source>
</evidence>
<dbReference type="InterPro" id="IPR027417">
    <property type="entry name" value="P-loop_NTPase"/>
</dbReference>
<dbReference type="Pfam" id="PF00271">
    <property type="entry name" value="Helicase_C"/>
    <property type="match status" value="1"/>
</dbReference>
<dbReference type="GO" id="GO:0005524">
    <property type="term" value="F:ATP binding"/>
    <property type="evidence" value="ECO:0007669"/>
    <property type="project" value="UniProtKB-KW"/>
</dbReference>
<dbReference type="Gene3D" id="3.30.70.330">
    <property type="match status" value="1"/>
</dbReference>
<feature type="domain" description="Helicase C-terminal" evidence="9">
    <location>
        <begin position="234"/>
        <end position="378"/>
    </location>
</feature>
<dbReference type="SUPFAM" id="SSF52540">
    <property type="entry name" value="P-loop containing nucleoside triphosphate hydrolases"/>
    <property type="match status" value="1"/>
</dbReference>
<feature type="domain" description="Helicase ATP-binding" evidence="8">
    <location>
        <begin position="31"/>
        <end position="207"/>
    </location>
</feature>
<feature type="region of interest" description="Disordered" evidence="7">
    <location>
        <begin position="428"/>
        <end position="469"/>
    </location>
</feature>
<evidence type="ECO:0000256" key="7">
    <source>
        <dbReference type="SAM" id="MobiDB-lite"/>
    </source>
</evidence>
<dbReference type="RefSeq" id="WP_099997907.1">
    <property type="nucleotide sequence ID" value="NZ_CP017940.1"/>
</dbReference>
<dbReference type="InterPro" id="IPR011545">
    <property type="entry name" value="DEAD/DEAH_box_helicase_dom"/>
</dbReference>
<feature type="compositionally biased region" description="Basic and acidic residues" evidence="7">
    <location>
        <begin position="601"/>
        <end position="632"/>
    </location>
</feature>
<evidence type="ECO:0000256" key="5">
    <source>
        <dbReference type="ARBA" id="ARBA00038437"/>
    </source>
</evidence>
<comment type="caution">
    <text evidence="10">The sequence shown here is derived from an EMBL/GenBank/DDBJ whole genome shotgun (WGS) entry which is preliminary data.</text>
</comment>
<dbReference type="GO" id="GO:0003676">
    <property type="term" value="F:nucleic acid binding"/>
    <property type="evidence" value="ECO:0007669"/>
    <property type="project" value="InterPro"/>
</dbReference>
<name>A0A2N9W087_9HYPH</name>
<dbReference type="GO" id="GO:0005829">
    <property type="term" value="C:cytosol"/>
    <property type="evidence" value="ECO:0007669"/>
    <property type="project" value="TreeGrafter"/>
</dbReference>
<dbReference type="InterPro" id="IPR000629">
    <property type="entry name" value="RNA-helicase_DEAD-box_CS"/>
</dbReference>
<dbReference type="PANTHER" id="PTHR47959">
    <property type="entry name" value="ATP-DEPENDENT RNA HELICASE RHLE-RELATED"/>
    <property type="match status" value="1"/>
</dbReference>
<evidence type="ECO:0000313" key="10">
    <source>
        <dbReference type="EMBL" id="PIO45155.1"/>
    </source>
</evidence>
<dbReference type="PANTHER" id="PTHR47959:SF1">
    <property type="entry name" value="ATP-DEPENDENT RNA HELICASE DBPA"/>
    <property type="match status" value="1"/>
</dbReference>
<keyword evidence="2 6" id="KW-0378">Hydrolase</keyword>
<evidence type="ECO:0000256" key="6">
    <source>
        <dbReference type="RuleBase" id="RU000492"/>
    </source>
</evidence>
<dbReference type="PROSITE" id="PS00039">
    <property type="entry name" value="DEAD_ATP_HELICASE"/>
    <property type="match status" value="1"/>
</dbReference>
<dbReference type="Gene3D" id="3.40.50.300">
    <property type="entry name" value="P-loop containing nucleotide triphosphate hydrolases"/>
    <property type="match status" value="2"/>
</dbReference>
<keyword evidence="11" id="KW-1185">Reference proteome</keyword>